<evidence type="ECO:0000259" key="3">
    <source>
        <dbReference type="PROSITE" id="PS50097"/>
    </source>
</evidence>
<reference evidence="4" key="1">
    <citation type="submission" date="2021-01" db="UniProtKB">
        <authorList>
            <consortium name="EnsemblMetazoa"/>
        </authorList>
    </citation>
    <scope>IDENTIFICATION</scope>
</reference>
<evidence type="ECO:0000313" key="5">
    <source>
        <dbReference type="Proteomes" id="UP000594260"/>
    </source>
</evidence>
<protein>
    <recommendedName>
        <fullName evidence="3">BTB domain-containing protein</fullName>
    </recommendedName>
</protein>
<dbReference type="GeneID" id="111250055"/>
<organism evidence="4 5">
    <name type="scientific">Varroa destructor</name>
    <name type="common">Honeybee mite</name>
    <dbReference type="NCBI Taxonomy" id="109461"/>
    <lineage>
        <taxon>Eukaryota</taxon>
        <taxon>Metazoa</taxon>
        <taxon>Ecdysozoa</taxon>
        <taxon>Arthropoda</taxon>
        <taxon>Chelicerata</taxon>
        <taxon>Arachnida</taxon>
        <taxon>Acari</taxon>
        <taxon>Parasitiformes</taxon>
        <taxon>Mesostigmata</taxon>
        <taxon>Gamasina</taxon>
        <taxon>Dermanyssoidea</taxon>
        <taxon>Varroidae</taxon>
        <taxon>Varroa</taxon>
    </lineage>
</organism>
<dbReference type="SUPFAM" id="SSF54695">
    <property type="entry name" value="POZ domain"/>
    <property type="match status" value="1"/>
</dbReference>
<accession>A0A7M7K405</accession>
<evidence type="ECO:0000313" key="4">
    <source>
        <dbReference type="EnsemblMetazoa" id="XP_022660413"/>
    </source>
</evidence>
<dbReference type="SMART" id="SM00875">
    <property type="entry name" value="BACK"/>
    <property type="match status" value="1"/>
</dbReference>
<keyword evidence="2" id="KW-0677">Repeat</keyword>
<sequence>MTVTGTAESTQLQPTHLHSLCKKPCQLRCKRRPCDFIIECDEGSLSAHKNVLANASGYFQGLFAGCMVEVKLSKVQLKLISLRIMTKIIDFIYKQTIDLTIDDAVDILIASQYLLIEGLMMKCSTFLKGNVNLGNAIEIYYIADHHCMSELRIAAVKILAENIVPLVSIDQFLFEVEPNLMRALLESDDLVVPHEDSVYEFFVAWLHRKPQDRKGYVDALKELIRFPFLKVTTVARLKQTFGPIKGLLELTDANNWNLEESTFRRRKYTMAHCHFLWQQHWHRNTCCNTVGFERSRLVLTCSILDQRHDTLIHGDWTSVPVLSDVEVCGHMLYSNSFGHLYHFRARTDHFLLPLKPKFTTRLPMLLGPRLYAGQDGILRLIENSGLGYLKFPNIYQFSGTTGHFEMQPASSEALVTTASSDQLIFHRYSSSLIDPITGRVMNVSYPLESKNRLCGAHWLTAIQRNDTFLFWYQSNVECSPCGLTRHKCLTSLNLSNGRWGPSIDTGKYSYSCESMLPTLVHGTVYMLNSAPNLDYGELRIDKLDEDNGLMQTVQVAMLQNAQFMGVIPVDVCTSCPMDTWLSAEIRKLPDNTPSQRALIYKLRQVAS</sequence>
<evidence type="ECO:0000256" key="1">
    <source>
        <dbReference type="ARBA" id="ARBA00022441"/>
    </source>
</evidence>
<name>A0A7M7K405_VARDE</name>
<feature type="domain" description="BTB" evidence="3">
    <location>
        <begin position="34"/>
        <end position="101"/>
    </location>
</feature>
<dbReference type="SMART" id="SM00225">
    <property type="entry name" value="BTB"/>
    <property type="match status" value="1"/>
</dbReference>
<dbReference type="KEGG" id="vde:111250055"/>
<dbReference type="Gene3D" id="1.25.40.420">
    <property type="match status" value="1"/>
</dbReference>
<dbReference type="Pfam" id="PF07707">
    <property type="entry name" value="BACK"/>
    <property type="match status" value="1"/>
</dbReference>
<dbReference type="PANTHER" id="PTHR45632">
    <property type="entry name" value="LD33804P"/>
    <property type="match status" value="1"/>
</dbReference>
<dbReference type="Gene3D" id="3.30.710.10">
    <property type="entry name" value="Potassium Channel Kv1.1, Chain A"/>
    <property type="match status" value="1"/>
</dbReference>
<dbReference type="CDD" id="cd18186">
    <property type="entry name" value="BTB_POZ_ZBTB_KLHL-like"/>
    <property type="match status" value="1"/>
</dbReference>
<dbReference type="PANTHER" id="PTHR45632:SF3">
    <property type="entry name" value="KELCH-LIKE PROTEIN 32"/>
    <property type="match status" value="1"/>
</dbReference>
<dbReference type="RefSeq" id="XP_022660413.1">
    <property type="nucleotide sequence ID" value="XM_022804678.1"/>
</dbReference>
<dbReference type="Pfam" id="PF00651">
    <property type="entry name" value="BTB"/>
    <property type="match status" value="1"/>
</dbReference>
<keyword evidence="1" id="KW-0880">Kelch repeat</keyword>
<dbReference type="OrthoDB" id="45365at2759"/>
<dbReference type="InterPro" id="IPR011705">
    <property type="entry name" value="BACK"/>
</dbReference>
<keyword evidence="5" id="KW-1185">Reference proteome</keyword>
<evidence type="ECO:0000256" key="2">
    <source>
        <dbReference type="ARBA" id="ARBA00022737"/>
    </source>
</evidence>
<dbReference type="InterPro" id="IPR011333">
    <property type="entry name" value="SKP1/BTB/POZ_sf"/>
</dbReference>
<proteinExistence type="predicted"/>
<dbReference type="InParanoid" id="A0A7M7K405"/>
<dbReference type="EnsemblMetazoa" id="XM_022804678">
    <property type="protein sequence ID" value="XP_022660413"/>
    <property type="gene ID" value="LOC111250055"/>
</dbReference>
<dbReference type="InterPro" id="IPR000210">
    <property type="entry name" value="BTB/POZ_dom"/>
</dbReference>
<dbReference type="PROSITE" id="PS50097">
    <property type="entry name" value="BTB"/>
    <property type="match status" value="1"/>
</dbReference>
<dbReference type="AlphaFoldDB" id="A0A7M7K405"/>
<dbReference type="Proteomes" id="UP000594260">
    <property type="component" value="Unplaced"/>
</dbReference>